<reference evidence="1 2" key="1">
    <citation type="submission" date="2016-12" db="EMBL/GenBank/DDBJ databases">
        <authorList>
            <person name="Song W.-J."/>
            <person name="Kurnit D.M."/>
        </authorList>
    </citation>
    <scope>NUCLEOTIDE SEQUENCE [LARGE SCALE GENOMIC DNA]</scope>
    <source>
        <strain evidence="1 2">DSM 19599</strain>
    </source>
</reference>
<evidence type="ECO:0008006" key="3">
    <source>
        <dbReference type="Google" id="ProtNLM"/>
    </source>
</evidence>
<sequence>MTHARLDPGQSRSRPVRRHAGLGALVPLALALLLGDTADAAAETVDLELVLAADGSGSIDPEELKLQREGYASALTSPEVMSAIASNLHGAIAVLYLEWGAPSSQDIVVDWMTIRTPADADAFADRLRAAPRRSYGYNSISNAILFADRLMRENAAEGLKRVIDVSGDGPNIGGAPIREARDQVVAGGTVINALSVRRAGSQTAGSMAWTGQPLEDYYRDNVIGGPGAFVEIADETRRFTDAVRSKLVQEIAGIDAARRIFAAATPATPSDEPAVP</sequence>
<evidence type="ECO:0000313" key="2">
    <source>
        <dbReference type="Proteomes" id="UP000186406"/>
    </source>
</evidence>
<dbReference type="STRING" id="1123029.SAMN02745172_00100"/>
<dbReference type="Proteomes" id="UP000186406">
    <property type="component" value="Unassembled WGS sequence"/>
</dbReference>
<keyword evidence="2" id="KW-1185">Reference proteome</keyword>
<organism evidence="1 2">
    <name type="scientific">Pseudoxanthobacter soli DSM 19599</name>
    <dbReference type="NCBI Taxonomy" id="1123029"/>
    <lineage>
        <taxon>Bacteria</taxon>
        <taxon>Pseudomonadati</taxon>
        <taxon>Pseudomonadota</taxon>
        <taxon>Alphaproteobacteria</taxon>
        <taxon>Hyphomicrobiales</taxon>
        <taxon>Segnochrobactraceae</taxon>
        <taxon>Pseudoxanthobacter</taxon>
    </lineage>
</organism>
<proteinExistence type="predicted"/>
<protein>
    <recommendedName>
        <fullName evidence="3">VWFA domain-containing protein</fullName>
    </recommendedName>
</protein>
<dbReference type="SUPFAM" id="SSF53300">
    <property type="entry name" value="vWA-like"/>
    <property type="match status" value="1"/>
</dbReference>
<accession>A0A1M7Z5G8</accession>
<gene>
    <name evidence="1" type="ORF">SAMN02745172_00100</name>
</gene>
<dbReference type="OrthoDB" id="9792179at2"/>
<dbReference type="Pfam" id="PF06707">
    <property type="entry name" value="DUF1194"/>
    <property type="match status" value="1"/>
</dbReference>
<evidence type="ECO:0000313" key="1">
    <source>
        <dbReference type="EMBL" id="SHO59886.1"/>
    </source>
</evidence>
<dbReference type="EMBL" id="FRXO01000001">
    <property type="protein sequence ID" value="SHO59886.1"/>
    <property type="molecule type" value="Genomic_DNA"/>
</dbReference>
<dbReference type="AlphaFoldDB" id="A0A1M7Z5G8"/>
<name>A0A1M7Z5G8_9HYPH</name>
<dbReference type="InterPro" id="IPR036465">
    <property type="entry name" value="vWFA_dom_sf"/>
</dbReference>
<dbReference type="RefSeq" id="WP_084563709.1">
    <property type="nucleotide sequence ID" value="NZ_FRXO01000001.1"/>
</dbReference>
<dbReference type="InterPro" id="IPR010607">
    <property type="entry name" value="DUF1194"/>
</dbReference>